<organism evidence="1 2">
    <name type="scientific">Exaiptasia diaphana</name>
    <name type="common">Tropical sea anemone</name>
    <name type="synonym">Aiptasia pulchella</name>
    <dbReference type="NCBI Taxonomy" id="2652724"/>
    <lineage>
        <taxon>Eukaryota</taxon>
        <taxon>Metazoa</taxon>
        <taxon>Cnidaria</taxon>
        <taxon>Anthozoa</taxon>
        <taxon>Hexacorallia</taxon>
        <taxon>Actiniaria</taxon>
        <taxon>Aiptasiidae</taxon>
        <taxon>Exaiptasia</taxon>
    </lineage>
</organism>
<protein>
    <submittedName>
        <fullName evidence="1">Uncharacterized protein</fullName>
    </submittedName>
</protein>
<dbReference type="AlphaFoldDB" id="A0A913XPZ4"/>
<evidence type="ECO:0000313" key="2">
    <source>
        <dbReference type="Proteomes" id="UP000887567"/>
    </source>
</evidence>
<name>A0A913XPZ4_EXADI</name>
<dbReference type="PANTHER" id="PTHR46670">
    <property type="entry name" value="ENDO/EXONUCLEASE/PHOSPHATASE DOMAIN-CONTAINING PROTEIN"/>
    <property type="match status" value="1"/>
</dbReference>
<dbReference type="GeneID" id="110245514"/>
<proteinExistence type="predicted"/>
<dbReference type="RefSeq" id="XP_020907455.1">
    <property type="nucleotide sequence ID" value="XM_021051796.1"/>
</dbReference>
<keyword evidence="2" id="KW-1185">Reference proteome</keyword>
<dbReference type="PANTHER" id="PTHR46670:SF3">
    <property type="entry name" value="ENDONUCLEASE_EXONUCLEASE_PHOSPHATASE DOMAIN-CONTAINING PROTEIN"/>
    <property type="match status" value="1"/>
</dbReference>
<sequence>MLDDPSDNDACRFLSLLESTDLVQNVNGPTHRSGHTLDLIMSREAINVVSTTKILSSDDVSDHFLVTCKLDCPRPPPSKLILSSRNMKGIDLDNFTTGIMSSPLANIVSLSSDPSDMTEQYNTTLSSLLDEHAPLIQREITLRPNSPWFNKELRDLKQQKRQTERRYLSSGLEVHRVIYRDICKHYKDVLTKTKSSYYQNKMSTCNQIQLFKTVSRFLQSKDSVSLPKFDSSDHLAVQFNDFFSQKIANLRAELEQSSLPPVLIDCARKECQSTLTNFQSLPVMTIHDMVAASSNSSCLLDPIPTSLVKSIPILMPTIASIVNQSVTSGHFPCQLKTSLLRPLLKKPNLGKDCFSKYRPIANLPFLAKTVANQIHSYLDCNNLYPEM</sequence>
<dbReference type="Proteomes" id="UP000887567">
    <property type="component" value="Unplaced"/>
</dbReference>
<accession>A0A913XPZ4</accession>
<dbReference type="KEGG" id="epa:110245514"/>
<dbReference type="OrthoDB" id="5989487at2759"/>
<dbReference type="OMA" id="RDICKHY"/>
<dbReference type="EnsemblMetazoa" id="XM_021051796.1">
    <property type="protein sequence ID" value="XP_020907455.1"/>
    <property type="gene ID" value="LOC110245514"/>
</dbReference>
<evidence type="ECO:0000313" key="1">
    <source>
        <dbReference type="EnsemblMetazoa" id="XP_020907455.1"/>
    </source>
</evidence>
<reference evidence="1" key="1">
    <citation type="submission" date="2022-11" db="UniProtKB">
        <authorList>
            <consortium name="EnsemblMetazoa"/>
        </authorList>
    </citation>
    <scope>IDENTIFICATION</scope>
</reference>